<keyword evidence="2" id="KW-1185">Reference proteome</keyword>
<evidence type="ECO:0000313" key="2">
    <source>
        <dbReference type="Proteomes" id="UP001419268"/>
    </source>
</evidence>
<gene>
    <name evidence="1" type="ORF">Scep_004335</name>
</gene>
<proteinExistence type="predicted"/>
<evidence type="ECO:0000313" key="1">
    <source>
        <dbReference type="EMBL" id="KAK9157761.1"/>
    </source>
</evidence>
<protein>
    <submittedName>
        <fullName evidence="1">Uncharacterized protein</fullName>
    </submittedName>
</protein>
<comment type="caution">
    <text evidence="1">The sequence shown here is derived from an EMBL/GenBank/DDBJ whole genome shotgun (WGS) entry which is preliminary data.</text>
</comment>
<sequence>MTRDEALGLLLVYSVVVDNAEVENIDDRVGLGTEEVVAIDVVDEDAEGKVNDEDEEGLVDDGGGCKLGLGDGGVAVVDAMAGTFPAKVSLCTMGSYSSKGVNAVGGGVISSIDASSLELIR</sequence>
<name>A0AAP0KSA6_9MAGN</name>
<dbReference type="EMBL" id="JBBNAG010000002">
    <property type="protein sequence ID" value="KAK9157761.1"/>
    <property type="molecule type" value="Genomic_DNA"/>
</dbReference>
<accession>A0AAP0KSA6</accession>
<organism evidence="1 2">
    <name type="scientific">Stephania cephalantha</name>
    <dbReference type="NCBI Taxonomy" id="152367"/>
    <lineage>
        <taxon>Eukaryota</taxon>
        <taxon>Viridiplantae</taxon>
        <taxon>Streptophyta</taxon>
        <taxon>Embryophyta</taxon>
        <taxon>Tracheophyta</taxon>
        <taxon>Spermatophyta</taxon>
        <taxon>Magnoliopsida</taxon>
        <taxon>Ranunculales</taxon>
        <taxon>Menispermaceae</taxon>
        <taxon>Menispermoideae</taxon>
        <taxon>Cissampelideae</taxon>
        <taxon>Stephania</taxon>
    </lineage>
</organism>
<dbReference type="AlphaFoldDB" id="A0AAP0KSA6"/>
<dbReference type="Proteomes" id="UP001419268">
    <property type="component" value="Unassembled WGS sequence"/>
</dbReference>
<reference evidence="1 2" key="1">
    <citation type="submission" date="2024-01" db="EMBL/GenBank/DDBJ databases">
        <title>Genome assemblies of Stephania.</title>
        <authorList>
            <person name="Yang L."/>
        </authorList>
    </citation>
    <scope>NUCLEOTIDE SEQUENCE [LARGE SCALE GENOMIC DNA]</scope>
    <source>
        <strain evidence="1">JXDWG</strain>
        <tissue evidence="1">Leaf</tissue>
    </source>
</reference>